<gene>
    <name evidence="3" type="ORF">COU19_01740</name>
</gene>
<reference evidence="4" key="1">
    <citation type="submission" date="2017-09" db="EMBL/GenBank/DDBJ databases">
        <title>Depth-based differentiation of microbial function through sediment-hosted aquifers and enrichment of novel symbionts in the deep terrestrial subsurface.</title>
        <authorList>
            <person name="Probst A.J."/>
            <person name="Ladd B."/>
            <person name="Jarett J.K."/>
            <person name="Geller-Mcgrath D.E."/>
            <person name="Sieber C.M.K."/>
            <person name="Emerson J.B."/>
            <person name="Anantharaman K."/>
            <person name="Thomas B.C."/>
            <person name="Malmstrom R."/>
            <person name="Stieglmeier M."/>
            <person name="Klingl A."/>
            <person name="Woyke T."/>
            <person name="Ryan C.M."/>
            <person name="Banfield J.F."/>
        </authorList>
    </citation>
    <scope>NUCLEOTIDE SEQUENCE [LARGE SCALE GENOMIC DNA]</scope>
</reference>
<dbReference type="Proteomes" id="UP000230179">
    <property type="component" value="Unassembled WGS sequence"/>
</dbReference>
<feature type="compositionally biased region" description="Low complexity" evidence="1">
    <location>
        <begin position="73"/>
        <end position="89"/>
    </location>
</feature>
<comment type="caution">
    <text evidence="3">The sequence shown here is derived from an EMBL/GenBank/DDBJ whole genome shotgun (WGS) entry which is preliminary data.</text>
</comment>
<evidence type="ECO:0000313" key="4">
    <source>
        <dbReference type="Proteomes" id="UP000230179"/>
    </source>
</evidence>
<keyword evidence="2" id="KW-1133">Transmembrane helix</keyword>
<keyword evidence="2" id="KW-0812">Transmembrane</keyword>
<proteinExistence type="predicted"/>
<protein>
    <recommendedName>
        <fullName evidence="5">LTD domain-containing protein</fullName>
    </recommendedName>
</protein>
<keyword evidence="2" id="KW-0472">Membrane</keyword>
<evidence type="ECO:0008006" key="5">
    <source>
        <dbReference type="Google" id="ProtNLM"/>
    </source>
</evidence>
<evidence type="ECO:0000256" key="2">
    <source>
        <dbReference type="SAM" id="Phobius"/>
    </source>
</evidence>
<feature type="transmembrane region" description="Helical" evidence="2">
    <location>
        <begin position="7"/>
        <end position="24"/>
    </location>
</feature>
<evidence type="ECO:0000313" key="3">
    <source>
        <dbReference type="EMBL" id="PIR83216.1"/>
    </source>
</evidence>
<sequence>MGEMHDAWFFVGIFIFIFLIWVSTGGPLHPIAFTGPALSQPQELGGGNYLSLPRAPFTIGGPTVSLPGSTNGNPNTYTLSNSSNNTSGTQTPPPLYGIYFGTPSPYINMISLNKYVSNASSSDEYLTLSVQRNASGPVTITHWTLESEATYKSEIIPQGTTVPTSGVVNATEDIVLNPGDRAIINTRPSPVGASFRENKCTGYFAATQKFVPALPLSCPSASDELENYYGRPYIHDPRCIDYVKTIGRCQTPRLQSADLTDTCESFLVDQLNYNGCVSTHRYDADFNGTTWHIYLGRVDNDGDTKPLWRSNHEVVRLIDDRGKTVAQFTY</sequence>
<dbReference type="AlphaFoldDB" id="A0A2H0UC15"/>
<organism evidence="3 4">
    <name type="scientific">Candidatus Kaiserbacteria bacterium CG10_big_fil_rev_8_21_14_0_10_56_12</name>
    <dbReference type="NCBI Taxonomy" id="1974611"/>
    <lineage>
        <taxon>Bacteria</taxon>
        <taxon>Candidatus Kaiseribacteriota</taxon>
    </lineage>
</organism>
<dbReference type="EMBL" id="PFBL01000012">
    <property type="protein sequence ID" value="PIR83216.1"/>
    <property type="molecule type" value="Genomic_DNA"/>
</dbReference>
<evidence type="ECO:0000256" key="1">
    <source>
        <dbReference type="SAM" id="MobiDB-lite"/>
    </source>
</evidence>
<feature type="region of interest" description="Disordered" evidence="1">
    <location>
        <begin position="66"/>
        <end position="89"/>
    </location>
</feature>
<accession>A0A2H0UC15</accession>
<name>A0A2H0UC15_9BACT</name>